<dbReference type="InterPro" id="IPR016197">
    <property type="entry name" value="Chromo-like_dom_sf"/>
</dbReference>
<organism evidence="4">
    <name type="scientific">Rhizopus microsporus var. microsporus</name>
    <dbReference type="NCBI Taxonomy" id="86635"/>
    <lineage>
        <taxon>Eukaryota</taxon>
        <taxon>Fungi</taxon>
        <taxon>Fungi incertae sedis</taxon>
        <taxon>Mucoromycota</taxon>
        <taxon>Mucoromycotina</taxon>
        <taxon>Mucoromycetes</taxon>
        <taxon>Mucorales</taxon>
        <taxon>Mucorineae</taxon>
        <taxon>Rhizopodaceae</taxon>
        <taxon>Rhizopus</taxon>
    </lineage>
</organism>
<dbReference type="CDD" id="cd18978">
    <property type="entry name" value="CD_DDE_transposase_like"/>
    <property type="match status" value="1"/>
</dbReference>
<sequence length="266" mass="32032">MKLYKYVNKEDCIAFDGGYTLFVNQFIELCINKGIDLSDKNFFYPIRKESGVELNEQEKHFNKVFGKFRNIVENQFFAFLLKNIKRFSEKFNIITQSHHKLWENKNFEFPSDFKLVDIVYINEMQQLKKIKEIEKLQKDIMNININDNMILDENIIDDLYIENNNNTSDDDFPDMKGKTKKRKRIINKSKVKDINKIRDINKIDEVYEIEKIIKHKIEDRNYKFLVKWKGYDDIDNSWIPISAFNEKDMLREYINSKNILIHGINL</sequence>
<name>A0A1X0QLZ0_RHIZD</name>
<keyword evidence="2" id="KW-0539">Nucleus</keyword>
<dbReference type="Gene3D" id="2.40.50.40">
    <property type="match status" value="1"/>
</dbReference>
<feature type="domain" description="Chromo" evidence="3">
    <location>
        <begin position="207"/>
        <end position="253"/>
    </location>
</feature>
<dbReference type="GO" id="GO:0005634">
    <property type="term" value="C:nucleus"/>
    <property type="evidence" value="ECO:0007669"/>
    <property type="project" value="UniProtKB-SubCell"/>
</dbReference>
<dbReference type="Pfam" id="PF00385">
    <property type="entry name" value="Chromo"/>
    <property type="match status" value="1"/>
</dbReference>
<dbReference type="VEuPathDB" id="FungiDB:BCV72DRAFT_218539"/>
<evidence type="ECO:0000313" key="4">
    <source>
        <dbReference type="EMBL" id="ORE00765.1"/>
    </source>
</evidence>
<dbReference type="InterPro" id="IPR023780">
    <property type="entry name" value="Chromo_domain"/>
</dbReference>
<accession>A0A1X0QLZ0</accession>
<dbReference type="PROSITE" id="PS50013">
    <property type="entry name" value="CHROMO_2"/>
    <property type="match status" value="1"/>
</dbReference>
<comment type="subcellular location">
    <subcellularLocation>
        <location evidence="1">Nucleus</location>
    </subcellularLocation>
</comment>
<evidence type="ECO:0000259" key="3">
    <source>
        <dbReference type="PROSITE" id="PS50013"/>
    </source>
</evidence>
<dbReference type="SMART" id="SM00298">
    <property type="entry name" value="CHROMO"/>
    <property type="match status" value="1"/>
</dbReference>
<reference evidence="4" key="1">
    <citation type="journal article" date="2016" name="Proc. Natl. Acad. Sci. U.S.A.">
        <title>Lipid metabolic changes in an early divergent fungus govern the establishment of a mutualistic symbiosis with endobacteria.</title>
        <authorList>
            <person name="Lastovetsky O.A."/>
            <person name="Gaspar M.L."/>
            <person name="Mondo S.J."/>
            <person name="LaButti K.M."/>
            <person name="Sandor L."/>
            <person name="Grigoriev I.V."/>
            <person name="Henry S.A."/>
            <person name="Pawlowska T.E."/>
        </authorList>
    </citation>
    <scope>NUCLEOTIDE SEQUENCE [LARGE SCALE GENOMIC DNA]</scope>
    <source>
        <strain evidence="4">ATCC 52814</strain>
    </source>
</reference>
<evidence type="ECO:0000256" key="1">
    <source>
        <dbReference type="ARBA" id="ARBA00004123"/>
    </source>
</evidence>
<dbReference type="InterPro" id="IPR051219">
    <property type="entry name" value="Heterochromatin_chromo-domain"/>
</dbReference>
<gene>
    <name evidence="4" type="ORF">BCV72DRAFT_218539</name>
</gene>
<dbReference type="Proteomes" id="UP000242414">
    <property type="component" value="Unassembled WGS sequence"/>
</dbReference>
<dbReference type="SUPFAM" id="SSF54160">
    <property type="entry name" value="Chromo domain-like"/>
    <property type="match status" value="1"/>
</dbReference>
<protein>
    <recommendedName>
        <fullName evidence="3">Chromo domain-containing protein</fullName>
    </recommendedName>
</protein>
<evidence type="ECO:0000256" key="2">
    <source>
        <dbReference type="ARBA" id="ARBA00023242"/>
    </source>
</evidence>
<dbReference type="OrthoDB" id="2393881at2759"/>
<proteinExistence type="predicted"/>
<dbReference type="PANTHER" id="PTHR22812">
    <property type="entry name" value="CHROMOBOX PROTEIN"/>
    <property type="match status" value="1"/>
</dbReference>
<dbReference type="AlphaFoldDB" id="A0A1X0QLZ0"/>
<dbReference type="InterPro" id="IPR000953">
    <property type="entry name" value="Chromo/chromo_shadow_dom"/>
</dbReference>
<dbReference type="EMBL" id="KV922297">
    <property type="protein sequence ID" value="ORE00765.1"/>
    <property type="molecule type" value="Genomic_DNA"/>
</dbReference>